<evidence type="ECO:0000313" key="3">
    <source>
        <dbReference type="EMBL" id="KAF4142080.1"/>
    </source>
</evidence>
<dbReference type="EMBL" id="JAACNO010001215">
    <property type="protein sequence ID" value="KAF4142080.1"/>
    <property type="molecule type" value="Genomic_DNA"/>
</dbReference>
<dbReference type="EMBL" id="WSZM01000047">
    <property type="protein sequence ID" value="KAF4045464.1"/>
    <property type="molecule type" value="Genomic_DNA"/>
</dbReference>
<dbReference type="AlphaFoldDB" id="A0A833TKI7"/>
<reference evidence="1" key="1">
    <citation type="submission" date="2020-04" db="EMBL/GenBank/DDBJ databases">
        <title>Hybrid Assembly of Korean Phytophthora infestans isolates.</title>
        <authorList>
            <person name="Prokchorchik M."/>
            <person name="Lee Y."/>
            <person name="Seo J."/>
            <person name="Cho J.-H."/>
            <person name="Park Y.-E."/>
            <person name="Jang D.-C."/>
            <person name="Im J.-S."/>
            <person name="Choi J.-G."/>
            <person name="Park H.-J."/>
            <person name="Lee G.-B."/>
            <person name="Lee Y.-G."/>
            <person name="Hong S.-Y."/>
            <person name="Cho K."/>
            <person name="Sohn K.H."/>
        </authorList>
    </citation>
    <scope>NUCLEOTIDE SEQUENCE</scope>
    <source>
        <strain evidence="1">KR_1_A1</strain>
        <strain evidence="2">KR_2_A2</strain>
    </source>
</reference>
<proteinExistence type="predicted"/>
<protein>
    <submittedName>
        <fullName evidence="1">Uncharacterized protein</fullName>
    </submittedName>
</protein>
<accession>A0A833TKI7</accession>
<sequence>MVNRSRGEFLRKYLLRGERPSSATKGEGYSHILHLGTHAGYEACVDANVGFFEFANGALHTGAVVTIGVIKAGSKMNVNDGRDLWFVCRYEKCILAYLQTKEDRHV</sequence>
<evidence type="ECO:0000313" key="1">
    <source>
        <dbReference type="EMBL" id="KAF4045464.1"/>
    </source>
</evidence>
<evidence type="ECO:0000313" key="4">
    <source>
        <dbReference type="Proteomes" id="UP000602510"/>
    </source>
</evidence>
<keyword evidence="4" id="KW-1185">Reference proteome</keyword>
<gene>
    <name evidence="1" type="ORF">GN244_ATG02209</name>
    <name evidence="3" type="ORF">GN958_ATG08714</name>
    <name evidence="2" type="ORF">GN958_ATG19813</name>
</gene>
<evidence type="ECO:0000313" key="2">
    <source>
        <dbReference type="EMBL" id="KAF4130994.1"/>
    </source>
</evidence>
<name>A0A833TKI7_PHYIN</name>
<dbReference type="Proteomes" id="UP000704712">
    <property type="component" value="Unassembled WGS sequence"/>
</dbReference>
<comment type="caution">
    <text evidence="1">The sequence shown here is derived from an EMBL/GenBank/DDBJ whole genome shotgun (WGS) entry which is preliminary data.</text>
</comment>
<dbReference type="EMBL" id="JAACNO010002764">
    <property type="protein sequence ID" value="KAF4130994.1"/>
    <property type="molecule type" value="Genomic_DNA"/>
</dbReference>
<organism evidence="1 4">
    <name type="scientific">Phytophthora infestans</name>
    <name type="common">Potato late blight agent</name>
    <name type="synonym">Botrytis infestans</name>
    <dbReference type="NCBI Taxonomy" id="4787"/>
    <lineage>
        <taxon>Eukaryota</taxon>
        <taxon>Sar</taxon>
        <taxon>Stramenopiles</taxon>
        <taxon>Oomycota</taxon>
        <taxon>Peronosporomycetes</taxon>
        <taxon>Peronosporales</taxon>
        <taxon>Peronosporaceae</taxon>
        <taxon>Phytophthora</taxon>
    </lineage>
</organism>
<dbReference type="Proteomes" id="UP000602510">
    <property type="component" value="Unassembled WGS sequence"/>
</dbReference>